<reference evidence="2" key="1">
    <citation type="journal article" date="2021" name="PeerJ">
        <title>Extensive microbial diversity within the chicken gut microbiome revealed by metagenomics and culture.</title>
        <authorList>
            <person name="Gilroy R."/>
            <person name="Ravi A."/>
            <person name="Getino M."/>
            <person name="Pursley I."/>
            <person name="Horton D.L."/>
            <person name="Alikhan N.F."/>
            <person name="Baker D."/>
            <person name="Gharbi K."/>
            <person name="Hall N."/>
            <person name="Watson M."/>
            <person name="Adriaenssens E.M."/>
            <person name="Foster-Nyarko E."/>
            <person name="Jarju S."/>
            <person name="Secka A."/>
            <person name="Antonio M."/>
            <person name="Oren A."/>
            <person name="Chaudhuri R.R."/>
            <person name="La Ragione R."/>
            <person name="Hildebrand F."/>
            <person name="Pallen M.J."/>
        </authorList>
    </citation>
    <scope>NUCLEOTIDE SEQUENCE</scope>
    <source>
        <strain evidence="2">8470</strain>
    </source>
</reference>
<evidence type="ECO:0000259" key="1">
    <source>
        <dbReference type="PROSITE" id="PS51186"/>
    </source>
</evidence>
<dbReference type="InterPro" id="IPR000182">
    <property type="entry name" value="GNAT_dom"/>
</dbReference>
<dbReference type="PANTHER" id="PTHR43415:SF3">
    <property type="entry name" value="GNAT-FAMILY ACETYLTRANSFERASE"/>
    <property type="match status" value="1"/>
</dbReference>
<accession>A0A948TPC0</accession>
<dbReference type="CDD" id="cd04301">
    <property type="entry name" value="NAT_SF"/>
    <property type="match status" value="1"/>
</dbReference>
<dbReference type="Gene3D" id="3.40.630.30">
    <property type="match status" value="1"/>
</dbReference>
<gene>
    <name evidence="2" type="ORF">H9928_11675</name>
</gene>
<dbReference type="EMBL" id="JAHLFJ010000106">
    <property type="protein sequence ID" value="MBU3857177.1"/>
    <property type="molecule type" value="Genomic_DNA"/>
</dbReference>
<proteinExistence type="predicted"/>
<feature type="domain" description="N-acetyltransferase" evidence="1">
    <location>
        <begin position="7"/>
        <end position="171"/>
    </location>
</feature>
<protein>
    <submittedName>
        <fullName evidence="2">GNAT family N-acetyltransferase</fullName>
    </submittedName>
</protein>
<evidence type="ECO:0000313" key="3">
    <source>
        <dbReference type="Proteomes" id="UP000784286"/>
    </source>
</evidence>
<evidence type="ECO:0000313" key="2">
    <source>
        <dbReference type="EMBL" id="MBU3857177.1"/>
    </source>
</evidence>
<name>A0A948TPC0_9BACT</name>
<dbReference type="InterPro" id="IPR016181">
    <property type="entry name" value="Acyl_CoA_acyltransferase"/>
</dbReference>
<dbReference type="SUPFAM" id="SSF55729">
    <property type="entry name" value="Acyl-CoA N-acyltransferases (Nat)"/>
    <property type="match status" value="1"/>
</dbReference>
<dbReference type="PANTHER" id="PTHR43415">
    <property type="entry name" value="SPERMIDINE N(1)-ACETYLTRANSFERASE"/>
    <property type="match status" value="1"/>
</dbReference>
<dbReference type="PROSITE" id="PS51186">
    <property type="entry name" value="GNAT"/>
    <property type="match status" value="1"/>
</dbReference>
<dbReference type="AlphaFoldDB" id="A0A948TPC0"/>
<sequence>MKTEKRIRLRAPEPEDLDVLLSIENDEKLWEVGTATGPYSRYQMKRYLAEVQNDIYIDRQLRLMIQHETAGVAGIIDLCTFDPRHSRAEVGLVVREDMRRQGVAREALEMLERHCFGLLGIHQLYAYVPRQNTPSLALFRSAGYAEVAVLKDWVKTGSKFQDAVLFQKINSGNGLVE</sequence>
<reference evidence="2" key="2">
    <citation type="submission" date="2021-04" db="EMBL/GenBank/DDBJ databases">
        <authorList>
            <person name="Gilroy R."/>
        </authorList>
    </citation>
    <scope>NUCLEOTIDE SEQUENCE</scope>
    <source>
        <strain evidence="2">8470</strain>
    </source>
</reference>
<comment type="caution">
    <text evidence="2">The sequence shown here is derived from an EMBL/GenBank/DDBJ whole genome shotgun (WGS) entry which is preliminary data.</text>
</comment>
<dbReference type="Proteomes" id="UP000784286">
    <property type="component" value="Unassembled WGS sequence"/>
</dbReference>
<dbReference type="Pfam" id="PF13302">
    <property type="entry name" value="Acetyltransf_3"/>
    <property type="match status" value="1"/>
</dbReference>
<dbReference type="GO" id="GO:0016747">
    <property type="term" value="F:acyltransferase activity, transferring groups other than amino-acyl groups"/>
    <property type="evidence" value="ECO:0007669"/>
    <property type="project" value="InterPro"/>
</dbReference>
<organism evidence="2 3">
    <name type="scientific">Candidatus Phocaeicola excrementipullorum</name>
    <dbReference type="NCBI Taxonomy" id="2838731"/>
    <lineage>
        <taxon>Bacteria</taxon>
        <taxon>Pseudomonadati</taxon>
        <taxon>Bacteroidota</taxon>
        <taxon>Bacteroidia</taxon>
        <taxon>Bacteroidales</taxon>
        <taxon>Bacteroidaceae</taxon>
        <taxon>Phocaeicola</taxon>
    </lineage>
</organism>